<dbReference type="PANTHER" id="PTHR23232">
    <property type="entry name" value="KRAB DOMAIN C2H2 ZINC FINGER"/>
    <property type="match status" value="1"/>
</dbReference>
<comment type="caution">
    <text evidence="2">The sequence shown here is derived from an EMBL/GenBank/DDBJ whole genome shotgun (WGS) entry which is preliminary data.</text>
</comment>
<dbReference type="Gene3D" id="6.10.140.140">
    <property type="match status" value="1"/>
</dbReference>
<dbReference type="AlphaFoldDB" id="A0A212D2C5"/>
<organism evidence="2 3">
    <name type="scientific">Cervus elaphus hippelaphus</name>
    <name type="common">European red deer</name>
    <dbReference type="NCBI Taxonomy" id="46360"/>
    <lineage>
        <taxon>Eukaryota</taxon>
        <taxon>Metazoa</taxon>
        <taxon>Chordata</taxon>
        <taxon>Craniata</taxon>
        <taxon>Vertebrata</taxon>
        <taxon>Euteleostomi</taxon>
        <taxon>Mammalia</taxon>
        <taxon>Eutheria</taxon>
        <taxon>Laurasiatheria</taxon>
        <taxon>Artiodactyla</taxon>
        <taxon>Ruminantia</taxon>
        <taxon>Pecora</taxon>
        <taxon>Cervidae</taxon>
        <taxon>Cervinae</taxon>
        <taxon>Cervus</taxon>
    </lineage>
</organism>
<dbReference type="SMART" id="SM00349">
    <property type="entry name" value="KRAB"/>
    <property type="match status" value="1"/>
</dbReference>
<evidence type="ECO:0000313" key="2">
    <source>
        <dbReference type="EMBL" id="OWK12389.1"/>
    </source>
</evidence>
<dbReference type="CDD" id="cd07765">
    <property type="entry name" value="KRAB_A-box"/>
    <property type="match status" value="1"/>
</dbReference>
<reference evidence="2 3" key="1">
    <citation type="journal article" date="2018" name="Mol. Genet. Genomics">
        <title>The red deer Cervus elaphus genome CerEla1.0: sequencing, annotating, genes, and chromosomes.</title>
        <authorList>
            <person name="Bana N.A."/>
            <person name="Nyiri A."/>
            <person name="Nagy J."/>
            <person name="Frank K."/>
            <person name="Nagy T."/>
            <person name="Steger V."/>
            <person name="Schiller M."/>
            <person name="Lakatos P."/>
            <person name="Sugar L."/>
            <person name="Horn P."/>
            <person name="Barta E."/>
            <person name="Orosz L."/>
        </authorList>
    </citation>
    <scope>NUCLEOTIDE SEQUENCE [LARGE SCALE GENOMIC DNA]</scope>
    <source>
        <strain evidence="2">Hungarian</strain>
    </source>
</reference>
<gene>
    <name evidence="2" type="ORF">Celaphus_00002888</name>
</gene>
<name>A0A212D2C5_CEREH</name>
<protein>
    <submittedName>
        <fullName evidence="2">ZNF879</fullName>
    </submittedName>
</protein>
<sequence length="128" mass="14199">VSVTFRDVAVFFSRDEWLCLDSAQRTLYQEVMLENYSTLSSLGKAFPGDVESAGGAPWCPLRGGHLEGMARFSPQVDSESSSCCCPQLQGQVSAWQRILFSKPKVILQLEQGEDPWMVENGVSQSTYL</sequence>
<evidence type="ECO:0000259" key="1">
    <source>
        <dbReference type="PROSITE" id="PS50805"/>
    </source>
</evidence>
<feature type="domain" description="KRAB" evidence="1">
    <location>
        <begin position="3"/>
        <end position="128"/>
    </location>
</feature>
<dbReference type="PANTHER" id="PTHR23232:SF137">
    <property type="entry name" value="ZINC FINGER PROTEIN 354A"/>
    <property type="match status" value="1"/>
</dbReference>
<dbReference type="SUPFAM" id="SSF109640">
    <property type="entry name" value="KRAB domain (Kruppel-associated box)"/>
    <property type="match status" value="1"/>
</dbReference>
<dbReference type="Pfam" id="PF01352">
    <property type="entry name" value="KRAB"/>
    <property type="match status" value="1"/>
</dbReference>
<dbReference type="InterPro" id="IPR001909">
    <property type="entry name" value="KRAB"/>
</dbReference>
<feature type="non-terminal residue" evidence="2">
    <location>
        <position position="1"/>
    </location>
</feature>
<dbReference type="OrthoDB" id="9585558at2759"/>
<dbReference type="InterPro" id="IPR050169">
    <property type="entry name" value="Krueppel_C2H2_ZnF"/>
</dbReference>
<dbReference type="GO" id="GO:0006355">
    <property type="term" value="P:regulation of DNA-templated transcription"/>
    <property type="evidence" value="ECO:0007669"/>
    <property type="project" value="InterPro"/>
</dbReference>
<dbReference type="PROSITE" id="PS50805">
    <property type="entry name" value="KRAB"/>
    <property type="match status" value="1"/>
</dbReference>
<dbReference type="InterPro" id="IPR036051">
    <property type="entry name" value="KRAB_dom_sf"/>
</dbReference>
<dbReference type="EMBL" id="MKHE01000009">
    <property type="protein sequence ID" value="OWK12389.1"/>
    <property type="molecule type" value="Genomic_DNA"/>
</dbReference>
<feature type="non-terminal residue" evidence="2">
    <location>
        <position position="128"/>
    </location>
</feature>
<accession>A0A212D2C5</accession>
<evidence type="ECO:0000313" key="3">
    <source>
        <dbReference type="Proteomes" id="UP000242450"/>
    </source>
</evidence>
<dbReference type="Proteomes" id="UP000242450">
    <property type="component" value="Chromosome 9"/>
</dbReference>
<proteinExistence type="predicted"/>
<keyword evidence="3" id="KW-1185">Reference proteome</keyword>